<keyword evidence="3" id="KW-1185">Reference proteome</keyword>
<name>A0A2V1DX98_9PLEO</name>
<feature type="compositionally biased region" description="Basic and acidic residues" evidence="1">
    <location>
        <begin position="168"/>
        <end position="191"/>
    </location>
</feature>
<evidence type="ECO:0000313" key="3">
    <source>
        <dbReference type="Proteomes" id="UP000244855"/>
    </source>
</evidence>
<organism evidence="2 3">
    <name type="scientific">Periconia macrospinosa</name>
    <dbReference type="NCBI Taxonomy" id="97972"/>
    <lineage>
        <taxon>Eukaryota</taxon>
        <taxon>Fungi</taxon>
        <taxon>Dikarya</taxon>
        <taxon>Ascomycota</taxon>
        <taxon>Pezizomycotina</taxon>
        <taxon>Dothideomycetes</taxon>
        <taxon>Pleosporomycetidae</taxon>
        <taxon>Pleosporales</taxon>
        <taxon>Massarineae</taxon>
        <taxon>Periconiaceae</taxon>
        <taxon>Periconia</taxon>
    </lineage>
</organism>
<protein>
    <submittedName>
        <fullName evidence="2">Uncharacterized protein</fullName>
    </submittedName>
</protein>
<feature type="compositionally biased region" description="Polar residues" evidence="1">
    <location>
        <begin position="26"/>
        <end position="37"/>
    </location>
</feature>
<gene>
    <name evidence="2" type="ORF">DM02DRAFT_346228</name>
</gene>
<sequence length="311" mass="35241">MGPLDTDDGHTDGCDHFHSPLIGDSEASNHGGQQTSTDANADNDDDDLENLGELLDHMEDTLKQDRVTQLTSELKDCKLQASSAFEAIGILQKRIAAKSATSTTLDPDFVSRLNQLQWYTRHLLTENTRLKKELQDVTRESTLLQDENEGKARKLRGAHKKAQNAKDTATKEGEKAKEAVNQRDQRLKLQRKQRDDMKAAMAEVQELKKKVQSLESDLYFARSGQPYLRNEKATLEETTAAFSVSLRIKRKHFPLVKNMFADIQAEMAAELEDAYEAWKERQSKGFGFEHDGRHSARELQAVAREAVMDYY</sequence>
<feature type="region of interest" description="Disordered" evidence="1">
    <location>
        <begin position="145"/>
        <end position="191"/>
    </location>
</feature>
<dbReference type="Proteomes" id="UP000244855">
    <property type="component" value="Unassembled WGS sequence"/>
</dbReference>
<dbReference type="EMBL" id="KZ805357">
    <property type="protein sequence ID" value="PVI01470.1"/>
    <property type="molecule type" value="Genomic_DNA"/>
</dbReference>
<evidence type="ECO:0000313" key="2">
    <source>
        <dbReference type="EMBL" id="PVI01470.1"/>
    </source>
</evidence>
<dbReference type="AlphaFoldDB" id="A0A2V1DX98"/>
<feature type="compositionally biased region" description="Basic and acidic residues" evidence="1">
    <location>
        <begin position="7"/>
        <end position="18"/>
    </location>
</feature>
<proteinExistence type="predicted"/>
<reference evidence="2 3" key="1">
    <citation type="journal article" date="2018" name="Sci. Rep.">
        <title>Comparative genomics provides insights into the lifestyle and reveals functional heterogeneity of dark septate endophytic fungi.</title>
        <authorList>
            <person name="Knapp D.G."/>
            <person name="Nemeth J.B."/>
            <person name="Barry K."/>
            <person name="Hainaut M."/>
            <person name="Henrissat B."/>
            <person name="Johnson J."/>
            <person name="Kuo A."/>
            <person name="Lim J.H.P."/>
            <person name="Lipzen A."/>
            <person name="Nolan M."/>
            <person name="Ohm R.A."/>
            <person name="Tamas L."/>
            <person name="Grigoriev I.V."/>
            <person name="Spatafora J.W."/>
            <person name="Nagy L.G."/>
            <person name="Kovacs G.M."/>
        </authorList>
    </citation>
    <scope>NUCLEOTIDE SEQUENCE [LARGE SCALE GENOMIC DNA]</scope>
    <source>
        <strain evidence="2 3">DSE2036</strain>
    </source>
</reference>
<evidence type="ECO:0000256" key="1">
    <source>
        <dbReference type="SAM" id="MobiDB-lite"/>
    </source>
</evidence>
<accession>A0A2V1DX98</accession>
<feature type="region of interest" description="Disordered" evidence="1">
    <location>
        <begin position="1"/>
        <end position="50"/>
    </location>
</feature>
<feature type="compositionally biased region" description="Basic residues" evidence="1">
    <location>
        <begin position="153"/>
        <end position="163"/>
    </location>
</feature>
<feature type="compositionally biased region" description="Acidic residues" evidence="1">
    <location>
        <begin position="41"/>
        <end position="50"/>
    </location>
</feature>
<dbReference type="OrthoDB" id="3796753at2759"/>